<dbReference type="Pfam" id="PF08862">
    <property type="entry name" value="DUF1829"/>
    <property type="match status" value="1"/>
</dbReference>
<organism evidence="3 4">
    <name type="scientific">Amycolatopsis minnesotensis</name>
    <dbReference type="NCBI Taxonomy" id="337894"/>
    <lineage>
        <taxon>Bacteria</taxon>
        <taxon>Bacillati</taxon>
        <taxon>Actinomycetota</taxon>
        <taxon>Actinomycetes</taxon>
        <taxon>Pseudonocardiales</taxon>
        <taxon>Pseudonocardiaceae</taxon>
        <taxon>Amycolatopsis</taxon>
    </lineage>
</organism>
<evidence type="ECO:0000313" key="3">
    <source>
        <dbReference type="EMBL" id="GAA1980816.1"/>
    </source>
</evidence>
<dbReference type="Pfam" id="PF08861">
    <property type="entry name" value="DUF1828"/>
    <property type="match status" value="1"/>
</dbReference>
<gene>
    <name evidence="3" type="ORF">GCM10009754_66930</name>
</gene>
<evidence type="ECO:0000313" key="4">
    <source>
        <dbReference type="Proteomes" id="UP001501116"/>
    </source>
</evidence>
<proteinExistence type="predicted"/>
<name>A0ABP5DIA8_9PSEU</name>
<dbReference type="Proteomes" id="UP001501116">
    <property type="component" value="Unassembled WGS sequence"/>
</dbReference>
<reference evidence="4" key="1">
    <citation type="journal article" date="2019" name="Int. J. Syst. Evol. Microbiol.">
        <title>The Global Catalogue of Microorganisms (GCM) 10K type strain sequencing project: providing services to taxonomists for standard genome sequencing and annotation.</title>
        <authorList>
            <consortium name="The Broad Institute Genomics Platform"/>
            <consortium name="The Broad Institute Genome Sequencing Center for Infectious Disease"/>
            <person name="Wu L."/>
            <person name="Ma J."/>
        </authorList>
    </citation>
    <scope>NUCLEOTIDE SEQUENCE [LARGE SCALE GENOMIC DNA]</scope>
    <source>
        <strain evidence="4">JCM 14545</strain>
    </source>
</reference>
<dbReference type="RefSeq" id="WP_344428252.1">
    <property type="nucleotide sequence ID" value="NZ_BAAANN010000033.1"/>
</dbReference>
<evidence type="ECO:0000259" key="2">
    <source>
        <dbReference type="Pfam" id="PF08862"/>
    </source>
</evidence>
<dbReference type="EMBL" id="BAAANN010000033">
    <property type="protein sequence ID" value="GAA1980816.1"/>
    <property type="molecule type" value="Genomic_DNA"/>
</dbReference>
<feature type="domain" description="DUF1829" evidence="2">
    <location>
        <begin position="159"/>
        <end position="244"/>
    </location>
</feature>
<dbReference type="InterPro" id="IPR014960">
    <property type="entry name" value="DUF1828"/>
</dbReference>
<feature type="domain" description="DUF1828" evidence="1">
    <location>
        <begin position="32"/>
        <end position="121"/>
    </location>
</feature>
<accession>A0ABP5DIA8</accession>
<keyword evidence="4" id="KW-1185">Reference proteome</keyword>
<protein>
    <submittedName>
        <fullName evidence="3">DUF1829 domain-containing protein</fullName>
    </submittedName>
</protein>
<evidence type="ECO:0000259" key="1">
    <source>
        <dbReference type="Pfam" id="PF08861"/>
    </source>
</evidence>
<comment type="caution">
    <text evidence="3">The sequence shown here is derived from an EMBL/GenBank/DDBJ whole genome shotgun (WGS) entry which is preliminary data.</text>
</comment>
<dbReference type="InterPro" id="IPR014961">
    <property type="entry name" value="DUF1829"/>
</dbReference>
<sequence length="253" mass="28610">MSRNLLADSYISWLKNEVSEEVIDSKVSELTTPFLDRHNDYIQVYAEQQENNSYLLTDDGYITSELRSSGVDGKGSRREELFSEILSGHGVVLEGSELQTKATSDDLGQRLHSLIQAMLSVDDMFVLSQPSIHGLFMDDVANFLEEKNVRYIARAKFSGKSGLDHLADFVIPKSKGAPERIVQVINTPRRDRVQNMLFSVSDTREARANIQFFALINDRKSKITPEIAQAFENYSVKARAWSKREELVDELAA</sequence>